<gene>
    <name evidence="1" type="ORF">SGQ83_04110</name>
</gene>
<dbReference type="Proteomes" id="UP001273350">
    <property type="component" value="Unassembled WGS sequence"/>
</dbReference>
<organism evidence="1 2">
    <name type="scientific">Flavobacterium cupriresistens</name>
    <dbReference type="NCBI Taxonomy" id="2893885"/>
    <lineage>
        <taxon>Bacteria</taxon>
        <taxon>Pseudomonadati</taxon>
        <taxon>Bacteroidota</taxon>
        <taxon>Flavobacteriia</taxon>
        <taxon>Flavobacteriales</taxon>
        <taxon>Flavobacteriaceae</taxon>
        <taxon>Flavobacterium</taxon>
    </lineage>
</organism>
<proteinExistence type="predicted"/>
<comment type="caution">
    <text evidence="1">The sequence shown here is derived from an EMBL/GenBank/DDBJ whole genome shotgun (WGS) entry which is preliminary data.</text>
</comment>
<reference evidence="1 2" key="1">
    <citation type="submission" date="2023-11" db="EMBL/GenBank/DDBJ databases">
        <title>Unpublished Manusciprt.</title>
        <authorList>
            <person name="Saticioglu I.B."/>
            <person name="Ay H."/>
            <person name="Ajmi N."/>
            <person name="Altun S."/>
            <person name="Duman M."/>
        </authorList>
    </citation>
    <scope>NUCLEOTIDE SEQUENCE [LARGE SCALE GENOMIC DNA]</scope>
    <source>
        <strain evidence="1 2">Fl-318</strain>
    </source>
</reference>
<dbReference type="PROSITE" id="PS51257">
    <property type="entry name" value="PROKAR_LIPOPROTEIN"/>
    <property type="match status" value="1"/>
</dbReference>
<sequence>MKLYFQNKILPFIIFSLFFVSCSSDLNFDQVDDFKLQPVLVGNLAYFNVPANQFVDNGVEQIITSDVQEFDVFKEKFLRDDVVKAEFDFEIENTINRAFTVKLLLISEDNKTLETITLLVPAYSGSSNVIKYPTEVFENQRLALLKQTTKAGFVLQMDAGPPLNENSPGSLKLRSGATVYMEIE</sequence>
<name>A0ABU4R7F3_9FLAO</name>
<evidence type="ECO:0008006" key="3">
    <source>
        <dbReference type="Google" id="ProtNLM"/>
    </source>
</evidence>
<evidence type="ECO:0000313" key="1">
    <source>
        <dbReference type="EMBL" id="MDX6188524.1"/>
    </source>
</evidence>
<protein>
    <recommendedName>
        <fullName evidence="3">DUF4843 domain-containing protein</fullName>
    </recommendedName>
</protein>
<accession>A0ABU4R7F3</accession>
<dbReference type="RefSeq" id="WP_047775474.1">
    <property type="nucleotide sequence ID" value="NZ_CP087134.1"/>
</dbReference>
<keyword evidence="2" id="KW-1185">Reference proteome</keyword>
<evidence type="ECO:0000313" key="2">
    <source>
        <dbReference type="Proteomes" id="UP001273350"/>
    </source>
</evidence>
<dbReference type="EMBL" id="JAWXVI010000002">
    <property type="protein sequence ID" value="MDX6188524.1"/>
    <property type="molecule type" value="Genomic_DNA"/>
</dbReference>